<feature type="transmembrane region" description="Helical" evidence="5">
    <location>
        <begin position="140"/>
        <end position="160"/>
    </location>
</feature>
<dbReference type="GO" id="GO:0016020">
    <property type="term" value="C:membrane"/>
    <property type="evidence" value="ECO:0007669"/>
    <property type="project" value="UniProtKB-SubCell"/>
</dbReference>
<evidence type="ECO:0000313" key="7">
    <source>
        <dbReference type="EMBL" id="PWN97329.1"/>
    </source>
</evidence>
<feature type="transmembrane region" description="Helical" evidence="5">
    <location>
        <begin position="81"/>
        <end position="101"/>
    </location>
</feature>
<evidence type="ECO:0000313" key="8">
    <source>
        <dbReference type="Proteomes" id="UP000245946"/>
    </source>
</evidence>
<feature type="region of interest" description="Disordered" evidence="6">
    <location>
        <begin position="1"/>
        <end position="23"/>
    </location>
</feature>
<dbReference type="Pfam" id="PF01027">
    <property type="entry name" value="Bax1-I"/>
    <property type="match status" value="1"/>
</dbReference>
<comment type="similarity">
    <text evidence="5">Belongs to the BI1 family.</text>
</comment>
<organism evidence="7 8">
    <name type="scientific">Tilletiopsis washingtonensis</name>
    <dbReference type="NCBI Taxonomy" id="58919"/>
    <lineage>
        <taxon>Eukaryota</taxon>
        <taxon>Fungi</taxon>
        <taxon>Dikarya</taxon>
        <taxon>Basidiomycota</taxon>
        <taxon>Ustilaginomycotina</taxon>
        <taxon>Exobasidiomycetes</taxon>
        <taxon>Entylomatales</taxon>
        <taxon>Entylomatales incertae sedis</taxon>
        <taxon>Tilletiopsis</taxon>
    </lineage>
</organism>
<proteinExistence type="inferred from homology"/>
<feature type="transmembrane region" description="Helical" evidence="5">
    <location>
        <begin position="224"/>
        <end position="242"/>
    </location>
</feature>
<keyword evidence="2 5" id="KW-0812">Transmembrane</keyword>
<protein>
    <submittedName>
        <fullName evidence="7">Uncharacterized protein</fullName>
    </submittedName>
</protein>
<keyword evidence="8" id="KW-1185">Reference proteome</keyword>
<dbReference type="Proteomes" id="UP000245946">
    <property type="component" value="Unassembled WGS sequence"/>
</dbReference>
<dbReference type="InterPro" id="IPR006214">
    <property type="entry name" value="Bax_inhibitor_1-related"/>
</dbReference>
<reference evidence="7 8" key="1">
    <citation type="journal article" date="2018" name="Mol. Biol. Evol.">
        <title>Broad Genomic Sampling Reveals a Smut Pathogenic Ancestry of the Fungal Clade Ustilaginomycotina.</title>
        <authorList>
            <person name="Kijpornyongpan T."/>
            <person name="Mondo S.J."/>
            <person name="Barry K."/>
            <person name="Sandor L."/>
            <person name="Lee J."/>
            <person name="Lipzen A."/>
            <person name="Pangilinan J."/>
            <person name="LaButti K."/>
            <person name="Hainaut M."/>
            <person name="Henrissat B."/>
            <person name="Grigoriev I.V."/>
            <person name="Spatafora J.W."/>
            <person name="Aime M.C."/>
        </authorList>
    </citation>
    <scope>NUCLEOTIDE SEQUENCE [LARGE SCALE GENOMIC DNA]</scope>
    <source>
        <strain evidence="7 8">MCA 4186</strain>
    </source>
</reference>
<evidence type="ECO:0000256" key="4">
    <source>
        <dbReference type="ARBA" id="ARBA00023136"/>
    </source>
</evidence>
<evidence type="ECO:0000256" key="3">
    <source>
        <dbReference type="ARBA" id="ARBA00022989"/>
    </source>
</evidence>
<accession>A0A316Z6V1</accession>
<gene>
    <name evidence="7" type="ORF">FA09DRAFT_330491</name>
</gene>
<feature type="transmembrane region" description="Helical" evidence="5">
    <location>
        <begin position="198"/>
        <end position="218"/>
    </location>
</feature>
<dbReference type="PANTHER" id="PTHR23291">
    <property type="entry name" value="BAX INHIBITOR-RELATED"/>
    <property type="match status" value="1"/>
</dbReference>
<sequence>MSYSQAPPTYSAPKKGYAAVPQSQSDAPAAASASASAATPLLASHDAAPRQEGDVDADDFKYGVSVEQSTPEVRQMFLKKVYSILFLQILGTALVGSTMRIPAVSAWVMNNSWIVIATSISALISMGVLYFKRHSHPTNLLLLGLFTTLEAVSLGSAIAYVNQVVVLQALILTLFVFAGLTLFVWIFPELNYARLAPWLFGALLLLVGAGFVQLFVPFSNAVDMAFAGIGVVVFSGYILFDTHMIMKRMSAEEWVLAVISLYLDIINLFLSILRILNGVQDD</sequence>
<keyword evidence="4 5" id="KW-0472">Membrane</keyword>
<evidence type="ECO:0000256" key="5">
    <source>
        <dbReference type="RuleBase" id="RU004379"/>
    </source>
</evidence>
<dbReference type="OrthoDB" id="7933078at2759"/>
<evidence type="ECO:0000256" key="6">
    <source>
        <dbReference type="SAM" id="MobiDB-lite"/>
    </source>
</evidence>
<dbReference type="STRING" id="58919.A0A316Z6V1"/>
<feature type="transmembrane region" description="Helical" evidence="5">
    <location>
        <begin position="254"/>
        <end position="276"/>
    </location>
</feature>
<name>A0A316Z6V1_9BASI</name>
<comment type="subcellular location">
    <subcellularLocation>
        <location evidence="1">Membrane</location>
        <topology evidence="1">Multi-pass membrane protein</topology>
    </subcellularLocation>
</comment>
<dbReference type="AlphaFoldDB" id="A0A316Z6V1"/>
<feature type="transmembrane region" description="Helical" evidence="5">
    <location>
        <begin position="113"/>
        <end position="131"/>
    </location>
</feature>
<dbReference type="GeneID" id="37270168"/>
<feature type="transmembrane region" description="Helical" evidence="5">
    <location>
        <begin position="166"/>
        <end position="186"/>
    </location>
</feature>
<evidence type="ECO:0000256" key="2">
    <source>
        <dbReference type="ARBA" id="ARBA00022692"/>
    </source>
</evidence>
<dbReference type="RefSeq" id="XP_025597608.1">
    <property type="nucleotide sequence ID" value="XM_025742624.1"/>
</dbReference>
<keyword evidence="3 5" id="KW-1133">Transmembrane helix</keyword>
<dbReference type="EMBL" id="KZ819295">
    <property type="protein sequence ID" value="PWN97329.1"/>
    <property type="molecule type" value="Genomic_DNA"/>
</dbReference>
<dbReference type="PANTHER" id="PTHR23291:SF50">
    <property type="entry name" value="PROTEIN LIFEGUARD 4"/>
    <property type="match status" value="1"/>
</dbReference>
<evidence type="ECO:0000256" key="1">
    <source>
        <dbReference type="ARBA" id="ARBA00004141"/>
    </source>
</evidence>